<dbReference type="OrthoDB" id="8192303at2759"/>
<evidence type="ECO:0000256" key="8">
    <source>
        <dbReference type="ARBA" id="ARBA00093635"/>
    </source>
</evidence>
<evidence type="ECO:0000256" key="3">
    <source>
        <dbReference type="ARBA" id="ARBA00022691"/>
    </source>
</evidence>
<dbReference type="InterPro" id="IPR044421">
    <property type="entry name" value="SMYD4_SET"/>
</dbReference>
<evidence type="ECO:0000256" key="5">
    <source>
        <dbReference type="ARBA" id="ARBA00022771"/>
    </source>
</evidence>
<keyword evidence="10" id="KW-0732">Signal</keyword>
<dbReference type="GO" id="GO:0042826">
    <property type="term" value="F:histone deacetylase binding"/>
    <property type="evidence" value="ECO:0007669"/>
    <property type="project" value="TreeGrafter"/>
</dbReference>
<accession>A0A6L2QAP2</accession>
<dbReference type="SUPFAM" id="SSF144232">
    <property type="entry name" value="HIT/MYND zinc finger-like"/>
    <property type="match status" value="1"/>
</dbReference>
<evidence type="ECO:0000313" key="13">
    <source>
        <dbReference type="EMBL" id="GFG40058.1"/>
    </source>
</evidence>
<name>A0A6L2QAP2_COPFO</name>
<evidence type="ECO:0000256" key="10">
    <source>
        <dbReference type="SAM" id="SignalP"/>
    </source>
</evidence>
<keyword evidence="4" id="KW-0479">Metal-binding</keyword>
<proteinExistence type="predicted"/>
<feature type="domain" description="MYND-type" evidence="12">
    <location>
        <begin position="13"/>
        <end position="49"/>
    </location>
</feature>
<feature type="signal peptide" evidence="10">
    <location>
        <begin position="1"/>
        <end position="19"/>
    </location>
</feature>
<dbReference type="EMBL" id="BLKM01001486">
    <property type="protein sequence ID" value="GFG40058.1"/>
    <property type="molecule type" value="Genomic_DNA"/>
</dbReference>
<dbReference type="Pfam" id="PF01753">
    <property type="entry name" value="zf-MYND"/>
    <property type="match status" value="1"/>
</dbReference>
<dbReference type="FunCoup" id="A0A6L2QAP2">
    <property type="interactions" value="1190"/>
</dbReference>
<keyword evidence="3" id="KW-0949">S-adenosyl-L-methionine</keyword>
<dbReference type="InterPro" id="IPR002893">
    <property type="entry name" value="Znf_MYND"/>
</dbReference>
<evidence type="ECO:0000256" key="4">
    <source>
        <dbReference type="ARBA" id="ARBA00022723"/>
    </source>
</evidence>
<evidence type="ECO:0000259" key="12">
    <source>
        <dbReference type="Pfam" id="PF01753"/>
    </source>
</evidence>
<evidence type="ECO:0000256" key="1">
    <source>
        <dbReference type="ARBA" id="ARBA00022603"/>
    </source>
</evidence>
<dbReference type="Gene3D" id="2.170.270.10">
    <property type="entry name" value="SET domain"/>
    <property type="match status" value="1"/>
</dbReference>
<keyword evidence="6" id="KW-0862">Zinc</keyword>
<reference evidence="14" key="1">
    <citation type="submission" date="2020-01" db="EMBL/GenBank/DDBJ databases">
        <title>Draft genome sequence of the Termite Coptotermes fromosanus.</title>
        <authorList>
            <person name="Itakura S."/>
            <person name="Yosikawa Y."/>
            <person name="Umezawa K."/>
        </authorList>
    </citation>
    <scope>NUCLEOTIDE SEQUENCE [LARGE SCALE GENOMIC DNA]</scope>
</reference>
<dbReference type="Pfam" id="PF00856">
    <property type="entry name" value="SET"/>
    <property type="match status" value="1"/>
</dbReference>
<dbReference type="Proteomes" id="UP000502823">
    <property type="component" value="Unassembled WGS sequence"/>
</dbReference>
<dbReference type="InterPro" id="IPR052097">
    <property type="entry name" value="SET-MYND_domain_protein"/>
</dbReference>
<dbReference type="Gene3D" id="6.10.140.2220">
    <property type="match status" value="1"/>
</dbReference>
<comment type="caution">
    <text evidence="13">The sequence shown here is derived from an EMBL/GenBank/DDBJ whole genome shotgun (WGS) entry which is preliminary data.</text>
</comment>
<dbReference type="GO" id="GO:0005634">
    <property type="term" value="C:nucleus"/>
    <property type="evidence" value="ECO:0007669"/>
    <property type="project" value="TreeGrafter"/>
</dbReference>
<dbReference type="InParanoid" id="A0A6L2QAP2"/>
<dbReference type="Gene3D" id="1.10.220.160">
    <property type="match status" value="1"/>
</dbReference>
<dbReference type="AlphaFoldDB" id="A0A6L2QAP2"/>
<gene>
    <name evidence="13" type="ORF">Cfor_11876</name>
</gene>
<feature type="domain" description="SET" evidence="11">
    <location>
        <begin position="201"/>
        <end position="244"/>
    </location>
</feature>
<evidence type="ECO:0000313" key="14">
    <source>
        <dbReference type="Proteomes" id="UP000502823"/>
    </source>
</evidence>
<dbReference type="GO" id="GO:0032259">
    <property type="term" value="P:methylation"/>
    <property type="evidence" value="ECO:0007669"/>
    <property type="project" value="UniProtKB-KW"/>
</dbReference>
<organism evidence="13 14">
    <name type="scientific">Coptotermes formosanus</name>
    <name type="common">Formosan subterranean termite</name>
    <dbReference type="NCBI Taxonomy" id="36987"/>
    <lineage>
        <taxon>Eukaryota</taxon>
        <taxon>Metazoa</taxon>
        <taxon>Ecdysozoa</taxon>
        <taxon>Arthropoda</taxon>
        <taxon>Hexapoda</taxon>
        <taxon>Insecta</taxon>
        <taxon>Pterygota</taxon>
        <taxon>Neoptera</taxon>
        <taxon>Polyneoptera</taxon>
        <taxon>Dictyoptera</taxon>
        <taxon>Blattodea</taxon>
        <taxon>Blattoidea</taxon>
        <taxon>Termitoidae</taxon>
        <taxon>Rhinotermitidae</taxon>
        <taxon>Coptotermes</taxon>
    </lineage>
</organism>
<dbReference type="GO" id="GO:0008168">
    <property type="term" value="F:methyltransferase activity"/>
    <property type="evidence" value="ECO:0007669"/>
    <property type="project" value="UniProtKB-KW"/>
</dbReference>
<protein>
    <recommendedName>
        <fullName evidence="8">Protein-lysine N-methyltransferase SMYD4</fullName>
    </recommendedName>
    <alternativeName>
        <fullName evidence="9">SET and MYND domain-containing protein 4</fullName>
    </alternativeName>
</protein>
<sequence length="406" mass="45804">MSLFLLVLSEVLCDVRLEAAVPCNRCSRVAFCSVACQIEALTTHHVVECPILETLWSSGASIICLMALRMLSQRGLKYFLDMKDSLKKDCDVIKTSQKYCPADYRTVYNLVGHPEMRTALDYLLRTDTAILLFRCLKVAGFFNTQPTKPEHELTQDEVFVGGLLLRHLQLLQFNAHEVSELQLESPRTLNSARSVFLGGGLFPTLALFNHSCDPGIVRYFQGTSVIVRAIKNIHHGEMIAENYGQIFTQTPRAERQASLKSQYKFDCVCVPCTDDWPMFKNMNQGIMRFRCVTGTDDGKVPKCNNVICVPTDTSDFMIQCPVCKQYTNILKGLKVLQDTDVMFQMATRLMDEGNVGQALDKYIVILDLLDNTLAPPFKDFHLCQQAIRHCMLSFGNKSVVPKKVTK</sequence>
<dbReference type="InterPro" id="IPR046341">
    <property type="entry name" value="SET_dom_sf"/>
</dbReference>
<evidence type="ECO:0000256" key="2">
    <source>
        <dbReference type="ARBA" id="ARBA00022679"/>
    </source>
</evidence>
<dbReference type="CDD" id="cd10536">
    <property type="entry name" value="SET_SMYD4"/>
    <property type="match status" value="1"/>
</dbReference>
<dbReference type="PANTHER" id="PTHR46165:SF7">
    <property type="entry name" value="SET AND MYND DOMAIN-CONTAINING PROTEIN 4"/>
    <property type="match status" value="1"/>
</dbReference>
<keyword evidence="1" id="KW-0489">Methyltransferase</keyword>
<dbReference type="SUPFAM" id="SSF82199">
    <property type="entry name" value="SET domain"/>
    <property type="match status" value="2"/>
</dbReference>
<feature type="chain" id="PRO_5027121383" description="Protein-lysine N-methyltransferase SMYD4" evidence="10">
    <location>
        <begin position="20"/>
        <end position="406"/>
    </location>
</feature>
<dbReference type="GO" id="GO:0008270">
    <property type="term" value="F:zinc ion binding"/>
    <property type="evidence" value="ECO:0007669"/>
    <property type="project" value="UniProtKB-KW"/>
</dbReference>
<comment type="function">
    <text evidence="7">Protein-lysine N-methyltransferase. Monomethylates PRMT5, modulating its transcriptional activity. May also act as a histone methyltransferase. Plays a critical role in cardiac development. Acts as a key epigenetic regulator of gene expression during cardiac development via its dual activities as a methyltransferase and negative regulator of HDAC1.</text>
</comment>
<dbReference type="PANTHER" id="PTHR46165">
    <property type="entry name" value="SET AND MYND DOMAIN-CONTAINING PROTEIN 4"/>
    <property type="match status" value="1"/>
</dbReference>
<evidence type="ECO:0000259" key="11">
    <source>
        <dbReference type="Pfam" id="PF00856"/>
    </source>
</evidence>
<evidence type="ECO:0000256" key="9">
    <source>
        <dbReference type="ARBA" id="ARBA00093680"/>
    </source>
</evidence>
<dbReference type="InterPro" id="IPR001214">
    <property type="entry name" value="SET_dom"/>
</dbReference>
<dbReference type="GO" id="GO:0005737">
    <property type="term" value="C:cytoplasm"/>
    <property type="evidence" value="ECO:0007669"/>
    <property type="project" value="TreeGrafter"/>
</dbReference>
<keyword evidence="5" id="KW-0863">Zinc-finger</keyword>
<keyword evidence="14" id="KW-1185">Reference proteome</keyword>
<evidence type="ECO:0000256" key="6">
    <source>
        <dbReference type="ARBA" id="ARBA00022833"/>
    </source>
</evidence>
<keyword evidence="2" id="KW-0808">Transferase</keyword>
<evidence type="ECO:0000256" key="7">
    <source>
        <dbReference type="ARBA" id="ARBA00093423"/>
    </source>
</evidence>